<feature type="signal peptide" evidence="1">
    <location>
        <begin position="1"/>
        <end position="23"/>
    </location>
</feature>
<organism evidence="2 3">
    <name type="scientific">Puccinia coronata f. sp. avenae</name>
    <dbReference type="NCBI Taxonomy" id="200324"/>
    <lineage>
        <taxon>Eukaryota</taxon>
        <taxon>Fungi</taxon>
        <taxon>Dikarya</taxon>
        <taxon>Basidiomycota</taxon>
        <taxon>Pucciniomycotina</taxon>
        <taxon>Pucciniomycetes</taxon>
        <taxon>Pucciniales</taxon>
        <taxon>Pucciniaceae</taxon>
        <taxon>Puccinia</taxon>
    </lineage>
</organism>
<evidence type="ECO:0000313" key="3">
    <source>
        <dbReference type="Proteomes" id="UP000235392"/>
    </source>
</evidence>
<dbReference type="AlphaFoldDB" id="A0A2N5TXT8"/>
<name>A0A2N5TXT8_9BASI</name>
<sequence>MKMLLNILLFIEFYLALPDFAFSAESAVLGDASKRSLQGVQRREQPILVKRLQHFHGIGSTTTFPLEGQVSRAAKKDEIVSKEESCKI</sequence>
<protein>
    <submittedName>
        <fullName evidence="2">Uncharacterized protein</fullName>
    </submittedName>
</protein>
<evidence type="ECO:0000256" key="1">
    <source>
        <dbReference type="SAM" id="SignalP"/>
    </source>
</evidence>
<comment type="caution">
    <text evidence="2">The sequence shown here is derived from an EMBL/GenBank/DDBJ whole genome shotgun (WGS) entry which is preliminary data.</text>
</comment>
<proteinExistence type="predicted"/>
<gene>
    <name evidence="2" type="ORF">PCASD_17747</name>
</gene>
<dbReference type="Proteomes" id="UP000235392">
    <property type="component" value="Unassembled WGS sequence"/>
</dbReference>
<feature type="chain" id="PRO_5014840379" evidence="1">
    <location>
        <begin position="24"/>
        <end position="88"/>
    </location>
</feature>
<evidence type="ECO:0000313" key="2">
    <source>
        <dbReference type="EMBL" id="PLW30313.1"/>
    </source>
</evidence>
<accession>A0A2N5TXT8</accession>
<dbReference type="EMBL" id="PGCI01000302">
    <property type="protein sequence ID" value="PLW30313.1"/>
    <property type="molecule type" value="Genomic_DNA"/>
</dbReference>
<reference evidence="2 3" key="1">
    <citation type="submission" date="2017-11" db="EMBL/GenBank/DDBJ databases">
        <title>De novo assembly and phasing of dikaryotic genomes from two isolates of Puccinia coronata f. sp. avenae, the causal agent of oat crown rust.</title>
        <authorList>
            <person name="Miller M.E."/>
            <person name="Zhang Y."/>
            <person name="Omidvar V."/>
            <person name="Sperschneider J."/>
            <person name="Schwessinger B."/>
            <person name="Raley C."/>
            <person name="Palmer J.M."/>
            <person name="Garnica D."/>
            <person name="Upadhyaya N."/>
            <person name="Rathjen J."/>
            <person name="Taylor J.M."/>
            <person name="Park R.F."/>
            <person name="Dodds P.N."/>
            <person name="Hirsch C.D."/>
            <person name="Kianian S.F."/>
            <person name="Figueroa M."/>
        </authorList>
    </citation>
    <scope>NUCLEOTIDE SEQUENCE [LARGE SCALE GENOMIC DNA]</scope>
    <source>
        <strain evidence="2">12SD80</strain>
    </source>
</reference>
<keyword evidence="1" id="KW-0732">Signal</keyword>